<name>A0A089QIB0_9LACO</name>
<evidence type="ECO:0000313" key="16">
    <source>
        <dbReference type="EMBL" id="MSE05459.1"/>
    </source>
</evidence>
<dbReference type="Proteomes" id="UP000245607">
    <property type="component" value="Unassembled WGS sequence"/>
</dbReference>
<evidence type="ECO:0000313" key="36">
    <source>
        <dbReference type="Proteomes" id="UP000244552"/>
    </source>
</evidence>
<evidence type="ECO:0000313" key="43">
    <source>
        <dbReference type="Proteomes" id="UP001224533"/>
    </source>
</evidence>
<reference evidence="12 33" key="5">
    <citation type="submission" date="2017-04" db="EMBL/GenBank/DDBJ databases">
        <title>Complete genome sequence of Lactobacillus salivarius ZLS006, a probiotic strain isolated from healthy piglet.</title>
        <authorList>
            <person name="Zhang D."/>
        </authorList>
    </citation>
    <scope>NUCLEOTIDE SEQUENCE [LARGE SCALE GENOMIC DNA]</scope>
    <source>
        <strain evidence="12 33">ZLS006</strain>
    </source>
</reference>
<dbReference type="EMBL" id="WKKZ01000245">
    <property type="protein sequence ID" value="MSE05459.1"/>
    <property type="molecule type" value="Genomic_DNA"/>
</dbReference>
<reference evidence="23" key="7">
    <citation type="journal article" date="2018" name="BMC Genomics">
        <title>Whole genome sequencing and function prediction of 133 gut anaerobes isolated from chicken caecum in pure cultures.</title>
        <authorList>
            <person name="Medvecky M."/>
            <person name="Cejkova D."/>
            <person name="Polansky O."/>
            <person name="Karasova D."/>
            <person name="Kubasova T."/>
            <person name="Cizek A."/>
            <person name="Rychlik I."/>
        </authorList>
    </citation>
    <scope>NUCLEOTIDE SEQUENCE</scope>
    <source>
        <strain evidence="23">An84</strain>
    </source>
</reference>
<evidence type="ECO:0000256" key="7">
    <source>
        <dbReference type="HAMAP-Rule" id="MF_00910"/>
    </source>
</evidence>
<evidence type="ECO:0000313" key="29">
    <source>
        <dbReference type="Proteomes" id="UP000029488"/>
    </source>
</evidence>
<keyword evidence="1 7" id="KW-1003">Cell membrane</keyword>
<keyword evidence="3 7" id="KW-0812">Transmembrane</keyword>
<dbReference type="EMBL" id="CP020858">
    <property type="protein sequence ID" value="ARU19170.1"/>
    <property type="molecule type" value="Genomic_DNA"/>
</dbReference>
<dbReference type="Proteomes" id="UP000094723">
    <property type="component" value="Chromosome"/>
</dbReference>
<evidence type="ECO:0000313" key="22">
    <source>
        <dbReference type="EMBL" id="OQQ90768.1"/>
    </source>
</evidence>
<dbReference type="Proteomes" id="UP000029488">
    <property type="component" value="Chromosome"/>
</dbReference>
<feature type="compositionally biased region" description="Polar residues" evidence="9">
    <location>
        <begin position="107"/>
        <end position="118"/>
    </location>
</feature>
<dbReference type="Proteomes" id="UP000192638">
    <property type="component" value="Unassembled WGS sequence"/>
</dbReference>
<dbReference type="EMBL" id="QFAS01000005">
    <property type="protein sequence ID" value="PWG53280.1"/>
    <property type="molecule type" value="Genomic_DNA"/>
</dbReference>
<keyword evidence="2 7" id="KW-0132">Cell division</keyword>
<sequence length="118" mass="13348">MEQTARKLNQQPRIVHNNEPEKKYIVQSSPYRSKMMKLFAGSMVWIGVMTTMVISANVKLTNAQLNLQDTTSKITKIQGSNTNMKQEISELSSKSRLSKIAKDSGLKMNTKNTRNVTK</sequence>
<evidence type="ECO:0000313" key="28">
    <source>
        <dbReference type="EMBL" id="WII27913.1"/>
    </source>
</evidence>
<evidence type="ECO:0000313" key="41">
    <source>
        <dbReference type="Proteomes" id="UP000471300"/>
    </source>
</evidence>
<reference evidence="10 29" key="1">
    <citation type="journal article" date="2014" name="BMC Genomics">
        <title>Unusual genome complexity in Lactobacillus salivarius JCM1046.</title>
        <authorList>
            <person name="Raftis E.J."/>
            <person name="Forde B.M."/>
            <person name="Claesson M.J."/>
            <person name="O'Toole P.W."/>
        </authorList>
    </citation>
    <scope>NUCLEOTIDE SEQUENCE [LARGE SCALE GENOMIC DNA]</scope>
    <source>
        <strain evidence="10 29">JCM1046</strain>
    </source>
</reference>
<feature type="region of interest" description="Disordered" evidence="9">
    <location>
        <begin position="84"/>
        <end position="118"/>
    </location>
</feature>
<dbReference type="EMBL" id="VSTU01000001">
    <property type="protein sequence ID" value="MYZ65554.1"/>
    <property type="molecule type" value="Genomic_DNA"/>
</dbReference>
<keyword evidence="6 7" id="KW-0131">Cell cycle</keyword>
<evidence type="ECO:0000313" key="30">
    <source>
        <dbReference type="Proteomes" id="UP000094723"/>
    </source>
</evidence>
<dbReference type="GeneID" id="89465793"/>
<dbReference type="Proteomes" id="UP001213566">
    <property type="component" value="Unassembled WGS sequence"/>
</dbReference>
<dbReference type="EMBL" id="NFHF01000012">
    <property type="protein sequence ID" value="OUN18338.1"/>
    <property type="molecule type" value="Genomic_DNA"/>
</dbReference>
<evidence type="ECO:0000313" key="33">
    <source>
        <dbReference type="Proteomes" id="UP000195378"/>
    </source>
</evidence>
<reference evidence="14" key="15">
    <citation type="submission" date="2023-02" db="EMBL/GenBank/DDBJ databases">
        <title>Draft Whole-Genome Sequences of competitive exclusion Lactobacillus salivarius strains for Poultry.</title>
        <authorList>
            <person name="Ma L.M."/>
            <person name="Lopez-Guerra N."/>
            <person name="Zhang G."/>
        </authorList>
    </citation>
    <scope>NUCLEOTIDE SEQUENCE</scope>
    <source>
        <strain evidence="14">Salm-9</strain>
    </source>
</reference>
<evidence type="ECO:0000256" key="4">
    <source>
        <dbReference type="ARBA" id="ARBA00022989"/>
    </source>
</evidence>
<evidence type="ECO:0000313" key="15">
    <source>
        <dbReference type="EMBL" id="MDN4833285.1"/>
    </source>
</evidence>
<evidence type="ECO:0000256" key="2">
    <source>
        <dbReference type="ARBA" id="ARBA00022618"/>
    </source>
</evidence>
<reference evidence="26 37" key="9">
    <citation type="submission" date="2018-05" db="EMBL/GenBank/DDBJ databases">
        <title>Lactobacillus salivarius genome sequencing and assembly.</title>
        <authorList>
            <person name="Audisio C."/>
            <person name="Albarracin L."/>
            <person name="Torres M.J."/>
            <person name="Hebert E.M."/>
            <person name="Saavedra L."/>
        </authorList>
    </citation>
    <scope>NUCLEOTIDE SEQUENCE [LARGE SCALE GENOMIC DNA]</scope>
    <source>
        <strain evidence="26 37">A3iob</strain>
    </source>
</reference>
<evidence type="ECO:0000313" key="27">
    <source>
        <dbReference type="EMBL" id="WHS18352.1"/>
    </source>
</evidence>
<evidence type="ECO:0000313" key="38">
    <source>
        <dbReference type="Proteomes" id="UP000437575"/>
    </source>
</evidence>
<feature type="transmembrane region" description="Helical" evidence="7">
    <location>
        <begin position="38"/>
        <end position="58"/>
    </location>
</feature>
<dbReference type="EMBL" id="CP017107">
    <property type="protein sequence ID" value="AOO73758.1"/>
    <property type="molecule type" value="Genomic_DNA"/>
</dbReference>
<dbReference type="Proteomes" id="UP000470980">
    <property type="component" value="Unassembled WGS sequence"/>
</dbReference>
<dbReference type="EMBL" id="QAGV01000002">
    <property type="protein sequence ID" value="PTR97387.1"/>
    <property type="molecule type" value="Genomic_DNA"/>
</dbReference>
<evidence type="ECO:0000313" key="13">
    <source>
        <dbReference type="EMBL" id="HJG15772.1"/>
    </source>
</evidence>
<dbReference type="Proteomes" id="UP000192575">
    <property type="component" value="Unassembled WGS sequence"/>
</dbReference>
<gene>
    <name evidence="7 10" type="primary">ftsL</name>
    <name evidence="24" type="ORF">A8C52_01870</name>
    <name evidence="23" type="ORF">B5G36_06100</name>
    <name evidence="22" type="ORF">B6U56_05680</name>
    <name evidence="21" type="ORF">B6U60_05195</name>
    <name evidence="12" type="ORF">B7R82_03850</name>
    <name evidence="11" type="ORF">BHF65_05815</name>
    <name evidence="26" type="ORF">DB362_04995</name>
    <name evidence="25" type="ORF">DBP89_02845</name>
    <name evidence="20" type="ORF">FYL06_01015</name>
    <name evidence="19" type="ORF">FYL10_02535</name>
    <name evidence="18" type="ORF">FYL25_02685</name>
    <name evidence="17" type="ORF">GKC33_11800</name>
    <name evidence="16" type="ORF">GKC34_06420</name>
    <name evidence="13" type="ORF">K8V06_06520</name>
    <name evidence="10" type="ORF">LSJ_1042c</name>
    <name evidence="27" type="ORF">O2U02_03795</name>
    <name evidence="14" type="ORF">PV940_01090</name>
    <name evidence="28" type="ORF">QFE45_05855</name>
    <name evidence="15" type="ORF">QYC35_03420</name>
</gene>
<reference evidence="34" key="6">
    <citation type="submission" date="2017-04" db="EMBL/GenBank/DDBJ databases">
        <title>Function of individual gut microbiota members based on whole genome sequencing of pure cultures obtained from chicken caecum.</title>
        <authorList>
            <person name="Medvecky M."/>
            <person name="Cejkova D."/>
            <person name="Polansky O."/>
            <person name="Karasova D."/>
            <person name="Kubasova T."/>
            <person name="Cizek A."/>
            <person name="Rychlik I."/>
        </authorList>
    </citation>
    <scope>NUCLEOTIDE SEQUENCE [LARGE SCALE GENOMIC DNA]</scope>
    <source>
        <strain evidence="34">An84</strain>
    </source>
</reference>
<reference evidence="40 41" key="11">
    <citation type="journal article" date="2020" name="Food Funct.">
        <title>Screening of Lactobacillus salivarius strains from the feces of Chinese populations and the evaluation of their effects against intestinal inflammation in mice.</title>
        <authorList>
            <person name="Zhai Q."/>
            <person name="Shen X."/>
            <person name="Cen S."/>
            <person name="Zhang C."/>
            <person name="Tian F."/>
            <person name="Zhao J."/>
            <person name="Zhang H."/>
            <person name="Xue Y."/>
            <person name="Chen W."/>
        </authorList>
    </citation>
    <scope>NUCLEOTIDE SEQUENCE [LARGE SCALE GENOMIC DNA]</scope>
    <source>
        <strain evidence="18 42">FYNDL5_1.scaf</strain>
        <strain evidence="20 41">FZJTZ28M4.scaf</strain>
        <strain evidence="19 40">FZJTZ9M6.scaf</strain>
    </source>
</reference>
<reference evidence="13" key="12">
    <citation type="journal article" date="2021" name="PeerJ">
        <title>Extensive microbial diversity within the chicken gut microbiome revealed by metagenomics and culture.</title>
        <authorList>
            <person name="Gilroy R."/>
            <person name="Ravi A."/>
            <person name="Getino M."/>
            <person name="Pursley I."/>
            <person name="Horton D.L."/>
            <person name="Alikhan N.F."/>
            <person name="Baker D."/>
            <person name="Gharbi K."/>
            <person name="Hall N."/>
            <person name="Watson M."/>
            <person name="Adriaenssens E.M."/>
            <person name="Foster-Nyarko E."/>
            <person name="Jarju S."/>
            <person name="Secka A."/>
            <person name="Antonio M."/>
            <person name="Oren A."/>
            <person name="Chaudhuri R.R."/>
            <person name="La Ragione R."/>
            <person name="Hildebrand F."/>
            <person name="Pallen M.J."/>
        </authorList>
    </citation>
    <scope>NUCLEOTIDE SEQUENCE</scope>
    <source>
        <strain evidence="13">CHK189-29639</strain>
    </source>
</reference>
<evidence type="ECO:0000313" key="17">
    <source>
        <dbReference type="EMBL" id="MSE09338.1"/>
    </source>
</evidence>
<dbReference type="Proteomes" id="UP000471300">
    <property type="component" value="Unassembled WGS sequence"/>
</dbReference>
<evidence type="ECO:0000313" key="18">
    <source>
        <dbReference type="EMBL" id="MYY64347.1"/>
    </source>
</evidence>
<evidence type="ECO:0000313" key="40">
    <source>
        <dbReference type="Proteomes" id="UP000470980"/>
    </source>
</evidence>
<reference evidence="27 43" key="14">
    <citation type="submission" date="2022-12" db="EMBL/GenBank/DDBJ databases">
        <title>Assessment of beneficial effects and identification of host adaptation-associated genes of Ligilactobacillus salivarius isolated from Meles meles.</title>
        <authorList>
            <person name="Wang Y."/>
        </authorList>
    </citation>
    <scope>NUCLEOTIDE SEQUENCE [LARGE SCALE GENOMIC DNA]</scope>
    <source>
        <strain evidence="27 43">S35</strain>
    </source>
</reference>
<dbReference type="RefSeq" id="WP_003700455.1">
    <property type="nucleotide sequence ID" value="NZ_CABMGV010000001.1"/>
</dbReference>
<evidence type="ECO:0000313" key="31">
    <source>
        <dbReference type="Proteomes" id="UP000192575"/>
    </source>
</evidence>
<comment type="similarity">
    <text evidence="7">Belongs to the FtsL family.</text>
</comment>
<dbReference type="Proteomes" id="UP000196255">
    <property type="component" value="Unassembled WGS sequence"/>
</dbReference>
<evidence type="ECO:0000313" key="14">
    <source>
        <dbReference type="EMBL" id="MDF4185653.1"/>
    </source>
</evidence>
<keyword evidence="5 7" id="KW-0472">Membrane</keyword>
<evidence type="ECO:0000313" key="10">
    <source>
        <dbReference type="EMBL" id="AIR10716.1"/>
    </source>
</evidence>
<evidence type="ECO:0000256" key="6">
    <source>
        <dbReference type="ARBA" id="ARBA00023306"/>
    </source>
</evidence>
<dbReference type="Proteomes" id="UP001231316">
    <property type="component" value="Chromosome"/>
</dbReference>
<evidence type="ECO:0000313" key="23">
    <source>
        <dbReference type="EMBL" id="OUN18338.1"/>
    </source>
</evidence>
<dbReference type="EMBL" id="WKKX01000783">
    <property type="protein sequence ID" value="MSE09338.1"/>
    <property type="molecule type" value="Genomic_DNA"/>
</dbReference>
<dbReference type="Proteomes" id="UP000471678">
    <property type="component" value="Unassembled WGS sequence"/>
</dbReference>
<dbReference type="Proteomes" id="UP000195378">
    <property type="component" value="Chromosome"/>
</dbReference>
<dbReference type="GO" id="GO:0043093">
    <property type="term" value="P:FtsZ-dependent cytokinesis"/>
    <property type="evidence" value="ECO:0007669"/>
    <property type="project" value="UniProtKB-UniRule"/>
</dbReference>
<reference evidence="25 36" key="8">
    <citation type="journal article" date="2018" name="Genome Announc.">
        <title>Fifty-Six Draft Genome Sequences of 10 Lactobacillus Species from 22 Commercial Dietary Supplements.</title>
        <authorList>
            <person name="Gangiredla J."/>
            <person name="Barnaba T.J."/>
            <person name="Mammel M.K."/>
            <person name="Lacher D.W."/>
            <person name="Elkins C.A."/>
            <person name="Lampel K.A."/>
            <person name="Whitehouse C.A."/>
            <person name="Tartera C."/>
        </authorList>
    </citation>
    <scope>NUCLEOTIDE SEQUENCE [LARGE SCALE GENOMIC DNA]</scope>
    <source>
        <strain evidence="25 36">DS11_12</strain>
    </source>
</reference>
<dbReference type="HAMAP" id="MF_00910">
    <property type="entry name" value="FtsL"/>
    <property type="match status" value="1"/>
</dbReference>
<evidence type="ECO:0000313" key="19">
    <source>
        <dbReference type="EMBL" id="MYY72563.1"/>
    </source>
</evidence>
<dbReference type="Proteomes" id="UP000759256">
    <property type="component" value="Unassembled WGS sequence"/>
</dbReference>
<dbReference type="GO" id="GO:0032153">
    <property type="term" value="C:cell division site"/>
    <property type="evidence" value="ECO:0007669"/>
    <property type="project" value="UniProtKB-UniRule"/>
</dbReference>
<dbReference type="EMBL" id="NBEF01000017">
    <property type="protein sequence ID" value="OQQ90768.1"/>
    <property type="molecule type" value="Genomic_DNA"/>
</dbReference>
<dbReference type="EMBL" id="NBEB01000050">
    <property type="protein sequence ID" value="OQQ83769.1"/>
    <property type="molecule type" value="Genomic_DNA"/>
</dbReference>
<dbReference type="EMBL" id="VSUB01000002">
    <property type="protein sequence ID" value="MYY64347.1"/>
    <property type="molecule type" value="Genomic_DNA"/>
</dbReference>
<evidence type="ECO:0000313" key="42">
    <source>
        <dbReference type="Proteomes" id="UP000471678"/>
    </source>
</evidence>
<dbReference type="Proteomes" id="UP000218139">
    <property type="component" value="Unassembled WGS sequence"/>
</dbReference>
<dbReference type="EMBL" id="JAUIQT010000001">
    <property type="protein sequence ID" value="MDN4833285.1"/>
    <property type="molecule type" value="Genomic_DNA"/>
</dbReference>
<evidence type="ECO:0000256" key="5">
    <source>
        <dbReference type="ARBA" id="ARBA00023136"/>
    </source>
</evidence>
<dbReference type="Proteomes" id="UP000437575">
    <property type="component" value="Unassembled WGS sequence"/>
</dbReference>
<dbReference type="GO" id="GO:0005886">
    <property type="term" value="C:plasma membrane"/>
    <property type="evidence" value="ECO:0007669"/>
    <property type="project" value="UniProtKB-SubCell"/>
</dbReference>
<dbReference type="EMBL" id="CP123971">
    <property type="protein sequence ID" value="WII27913.1"/>
    <property type="molecule type" value="Genomic_DNA"/>
</dbReference>
<dbReference type="Proteomes" id="UP000244552">
    <property type="component" value="Unassembled WGS sequence"/>
</dbReference>
<evidence type="ECO:0000256" key="9">
    <source>
        <dbReference type="SAM" id="MobiDB-lite"/>
    </source>
</evidence>
<comment type="function">
    <text evidence="7">Essential cell division protein.</text>
</comment>
<dbReference type="AlphaFoldDB" id="A0A089QIB0"/>
<feature type="compositionally biased region" description="Polar residues" evidence="9">
    <location>
        <begin position="84"/>
        <end position="95"/>
    </location>
</feature>
<evidence type="ECO:0000313" key="25">
    <source>
        <dbReference type="EMBL" id="PTR97387.1"/>
    </source>
</evidence>
<proteinExistence type="inferred from homology"/>
<evidence type="ECO:0000313" key="32">
    <source>
        <dbReference type="Proteomes" id="UP000192638"/>
    </source>
</evidence>
<evidence type="ECO:0000313" key="35">
    <source>
        <dbReference type="Proteomes" id="UP000218139"/>
    </source>
</evidence>
<reference evidence="38 39" key="10">
    <citation type="submission" date="2019-11" db="EMBL/GenBank/DDBJ databases">
        <title>Draft Genome Sequence of Plant Growth-Promoting Rhizosphere-Associated Bacteria.</title>
        <authorList>
            <person name="Vasilyev I.Y."/>
            <person name="Radchenko V."/>
            <person name="Ilnitskaya E.V."/>
        </authorList>
    </citation>
    <scope>NUCLEOTIDE SEQUENCE [LARGE SCALE GENOMIC DNA]</scope>
    <source>
        <strain evidence="17 39">VRA_01-1sq_f</strain>
        <strain evidence="16 38">VRA_1sq_f</strain>
    </source>
</reference>
<dbReference type="EMBL" id="CP007646">
    <property type="protein sequence ID" value="AIR10716.1"/>
    <property type="molecule type" value="Genomic_DNA"/>
</dbReference>
<accession>A0A089QIB0</accession>
<evidence type="ECO:0000256" key="8">
    <source>
        <dbReference type="NCBIfam" id="TIGR02209"/>
    </source>
</evidence>
<dbReference type="Proteomes" id="UP001174888">
    <property type="component" value="Unassembled WGS sequence"/>
</dbReference>
<reference evidence="13" key="13">
    <citation type="submission" date="2021-09" db="EMBL/GenBank/DDBJ databases">
        <authorList>
            <person name="Gilroy R."/>
        </authorList>
    </citation>
    <scope>NUCLEOTIDE SEQUENCE</scope>
    <source>
        <strain evidence="13">CHK189-29639</strain>
    </source>
</reference>
<evidence type="ECO:0000313" key="26">
    <source>
        <dbReference type="EMBL" id="PWG53280.1"/>
    </source>
</evidence>
<reference evidence="11 30" key="3">
    <citation type="submission" date="2016-09" db="EMBL/GenBank/DDBJ databases">
        <title>Complete Genome Sequence of Lactobacillus salivarius Jin.</title>
        <authorList>
            <person name="Jin N."/>
            <person name="Li C."/>
            <person name="Wang M."/>
            <person name="Ren D."/>
            <person name="Di Y."/>
            <person name="Pan R."/>
            <person name="Du S."/>
            <person name="Lu H."/>
            <person name="Li X."/>
            <person name="Tian M."/>
        </authorList>
    </citation>
    <scope>NUCLEOTIDE SEQUENCE [LARGE SCALE GENOMIC DNA]</scope>
    <source>
        <strain evidence="11 30">CICC 23174</strain>
    </source>
</reference>
<dbReference type="Proteomes" id="UP001224533">
    <property type="component" value="Chromosome"/>
</dbReference>
<evidence type="ECO:0000313" key="39">
    <source>
        <dbReference type="Proteomes" id="UP000467635"/>
    </source>
</evidence>
<evidence type="ECO:0000313" key="11">
    <source>
        <dbReference type="EMBL" id="AOO73758.1"/>
    </source>
</evidence>
<protein>
    <recommendedName>
        <fullName evidence="7 8">Cell division protein FtsL</fullName>
    </recommendedName>
</protein>
<evidence type="ECO:0000313" key="24">
    <source>
        <dbReference type="EMBL" id="PAY45043.1"/>
    </source>
</evidence>
<reference evidence="28" key="16">
    <citation type="submission" date="2023-04" db="EMBL/GenBank/DDBJ databases">
        <title>Four porcine-derived lactic acid bacteria strains analyses and their evaluation as potential probiotics based on genomics.</title>
        <authorList>
            <person name="Niu D."/>
        </authorList>
    </citation>
    <scope>NUCLEOTIDE SEQUENCE</scope>
    <source>
        <strain evidence="28">ZSA5</strain>
    </source>
</reference>
<evidence type="ECO:0000313" key="20">
    <source>
        <dbReference type="EMBL" id="MYZ65554.1"/>
    </source>
</evidence>
<reference evidence="31 32" key="4">
    <citation type="submission" date="2017-03" db="EMBL/GenBank/DDBJ databases">
        <title>Phylogenomics and comparative genomics of Lactobacillus salivarius, a mammalian gut commensal.</title>
        <authorList>
            <person name="Harris H.M."/>
        </authorList>
    </citation>
    <scope>NUCLEOTIDE SEQUENCE [LARGE SCALE GENOMIC DNA]</scope>
    <source>
        <strain evidence="22 31">JCM 1047</strain>
        <strain evidence="21 32">LMG 14477</strain>
    </source>
</reference>
<dbReference type="EMBL" id="JARKHV010000001">
    <property type="protein sequence ID" value="MDF4185653.1"/>
    <property type="molecule type" value="Genomic_DNA"/>
</dbReference>
<dbReference type="EMBL" id="LXZO01000112">
    <property type="protein sequence ID" value="PAY45043.1"/>
    <property type="molecule type" value="Genomic_DNA"/>
</dbReference>
<dbReference type="Proteomes" id="UP000467635">
    <property type="component" value="Unassembled WGS sequence"/>
</dbReference>
<evidence type="ECO:0000313" key="34">
    <source>
        <dbReference type="Proteomes" id="UP000196255"/>
    </source>
</evidence>
<dbReference type="EMBL" id="VSTR01000001">
    <property type="protein sequence ID" value="MYY72563.1"/>
    <property type="molecule type" value="Genomic_DNA"/>
</dbReference>
<evidence type="ECO:0000313" key="37">
    <source>
        <dbReference type="Proteomes" id="UP000245607"/>
    </source>
</evidence>
<keyword evidence="4 7" id="KW-1133">Transmembrane helix</keyword>
<evidence type="ECO:0000313" key="21">
    <source>
        <dbReference type="EMBL" id="OQQ83769.1"/>
    </source>
</evidence>
<dbReference type="InterPro" id="IPR011922">
    <property type="entry name" value="Cell_div_FtsL"/>
</dbReference>
<evidence type="ECO:0000313" key="12">
    <source>
        <dbReference type="EMBL" id="ARU19170.1"/>
    </source>
</evidence>
<comment type="subcellular location">
    <subcellularLocation>
        <location evidence="7">Cell membrane</location>
        <topology evidence="7">Single-pass type II membrane protein</topology>
    </subcellularLocation>
    <text evidence="7">Localizes to the division septum where it forms a ring structure.</text>
</comment>
<evidence type="ECO:0000256" key="3">
    <source>
        <dbReference type="ARBA" id="ARBA00022692"/>
    </source>
</evidence>
<organism evidence="10 29">
    <name type="scientific">Ligilactobacillus salivarius</name>
    <dbReference type="NCBI Taxonomy" id="1624"/>
    <lineage>
        <taxon>Bacteria</taxon>
        <taxon>Bacillati</taxon>
        <taxon>Bacillota</taxon>
        <taxon>Bacilli</taxon>
        <taxon>Lactobacillales</taxon>
        <taxon>Lactobacillaceae</taxon>
        <taxon>Ligilactobacillus</taxon>
    </lineage>
</organism>
<dbReference type="EMBL" id="CP114509">
    <property type="protein sequence ID" value="WHS18352.1"/>
    <property type="molecule type" value="Genomic_DNA"/>
</dbReference>
<reference evidence="15" key="17">
    <citation type="submission" date="2023-07" db="EMBL/GenBank/DDBJ databases">
        <title>Complete genome sequence of Ligilactobacillus salivarius SRCM217594 isolated from Gallus gallus domesticus feces.</title>
        <authorList>
            <person name="Yang H.-G."/>
            <person name="Ryu M.-S."/>
            <person name="Ha G.-S."/>
            <person name="Yang H.-J."/>
            <person name="Jeong D.-Y."/>
        </authorList>
    </citation>
    <scope>NUCLEOTIDE SEQUENCE</scope>
    <source>
        <strain evidence="15">SRCM217594</strain>
    </source>
</reference>
<dbReference type="NCBIfam" id="TIGR02209">
    <property type="entry name" value="ftsL_broad"/>
    <property type="match status" value="1"/>
</dbReference>
<evidence type="ECO:0000256" key="1">
    <source>
        <dbReference type="ARBA" id="ARBA00022475"/>
    </source>
</evidence>
<reference evidence="24 35" key="2">
    <citation type="submission" date="2016-05" db="EMBL/GenBank/DDBJ databases">
        <authorList>
            <person name="Lee J.-Y."/>
            <person name="Kim E.B."/>
            <person name="Choi Y.-J."/>
        </authorList>
    </citation>
    <scope>NUCLEOTIDE SEQUENCE [LARGE SCALE GENOMIC DNA]</scope>
    <source>
        <strain evidence="24 35">KLA006</strain>
    </source>
</reference>
<dbReference type="KEGG" id="lsj:LSJ_1042c"/>
<dbReference type="EMBL" id="DYVK01000062">
    <property type="protein sequence ID" value="HJG15772.1"/>
    <property type="molecule type" value="Genomic_DNA"/>
</dbReference>